<reference evidence="3 4" key="1">
    <citation type="submission" date="2020-06" db="EMBL/GenBank/DDBJ databases">
        <title>Draft genome of Uliginosibacterium sp. IMCC34675.</title>
        <authorList>
            <person name="Song J."/>
        </authorList>
    </citation>
    <scope>NUCLEOTIDE SEQUENCE [LARGE SCALE GENOMIC DNA]</scope>
    <source>
        <strain evidence="3 4">IMCC34675</strain>
    </source>
</reference>
<dbReference type="Gene3D" id="3.30.1370.110">
    <property type="match status" value="1"/>
</dbReference>
<comment type="caution">
    <text evidence="3">The sequence shown here is derived from an EMBL/GenBank/DDBJ whole genome shotgun (WGS) entry which is preliminary data.</text>
</comment>
<evidence type="ECO:0000313" key="3">
    <source>
        <dbReference type="EMBL" id="NSL54812.1"/>
    </source>
</evidence>
<sequence>MSKTRLPALAELKRKLKAQPAPRRVVAVDAQDEASLLREALSGVKALPPGNHAEIERPKPAPIPRTRSAEELAPPTVVQTNQDEWIPAAWLAEDAKPLAGETSDLAAALRGVKPIQNTRVEIEAPKPKPLPLQLERDEAAALAESIYAPTSLDLHLEGGDELFYLANGVPRAIIRDLRRGRWVVHDQVDLHGCNRDEARDLLAACMGRWKKEGIRCVRVVHGKGRGSPGREPVLKKLVAGWLMNYADVMAYCQARLPDGGAGALIVLLKASRTSSLL</sequence>
<dbReference type="PROSITE" id="PS50828">
    <property type="entry name" value="SMR"/>
    <property type="match status" value="1"/>
</dbReference>
<dbReference type="SUPFAM" id="SSF160443">
    <property type="entry name" value="SMR domain-like"/>
    <property type="match status" value="1"/>
</dbReference>
<organism evidence="3 4">
    <name type="scientific">Uliginosibacterium aquaticum</name>
    <dbReference type="NCBI Taxonomy" id="2731212"/>
    <lineage>
        <taxon>Bacteria</taxon>
        <taxon>Pseudomonadati</taxon>
        <taxon>Pseudomonadota</taxon>
        <taxon>Betaproteobacteria</taxon>
        <taxon>Rhodocyclales</taxon>
        <taxon>Zoogloeaceae</taxon>
        <taxon>Uliginosibacterium</taxon>
    </lineage>
</organism>
<dbReference type="Pfam" id="PF01713">
    <property type="entry name" value="Smr"/>
    <property type="match status" value="1"/>
</dbReference>
<feature type="region of interest" description="Disordered" evidence="1">
    <location>
        <begin position="46"/>
        <end position="75"/>
    </location>
</feature>
<dbReference type="PANTHER" id="PTHR35562">
    <property type="entry name" value="DNA ENDONUCLEASE SMRA-RELATED"/>
    <property type="match status" value="1"/>
</dbReference>
<evidence type="ECO:0000256" key="1">
    <source>
        <dbReference type="SAM" id="MobiDB-lite"/>
    </source>
</evidence>
<accession>A0ABX2IEJ7</accession>
<feature type="domain" description="Smr" evidence="2">
    <location>
        <begin position="188"/>
        <end position="269"/>
    </location>
</feature>
<protein>
    <submittedName>
        <fullName evidence="3">Smr/MutS family protein</fullName>
    </submittedName>
</protein>
<proteinExistence type="predicted"/>
<dbReference type="RefSeq" id="WP_170021250.1">
    <property type="nucleotide sequence ID" value="NZ_JABCSC020000001.1"/>
</dbReference>
<dbReference type="Proteomes" id="UP000778523">
    <property type="component" value="Unassembled WGS sequence"/>
</dbReference>
<dbReference type="SMART" id="SM00463">
    <property type="entry name" value="SMR"/>
    <property type="match status" value="1"/>
</dbReference>
<keyword evidence="4" id="KW-1185">Reference proteome</keyword>
<gene>
    <name evidence="3" type="ORF">HJ583_007230</name>
</gene>
<dbReference type="EMBL" id="JABCSC020000001">
    <property type="protein sequence ID" value="NSL54812.1"/>
    <property type="molecule type" value="Genomic_DNA"/>
</dbReference>
<evidence type="ECO:0000259" key="2">
    <source>
        <dbReference type="PROSITE" id="PS50828"/>
    </source>
</evidence>
<dbReference type="InterPro" id="IPR002625">
    <property type="entry name" value="Smr_dom"/>
</dbReference>
<dbReference type="InterPro" id="IPR036063">
    <property type="entry name" value="Smr_dom_sf"/>
</dbReference>
<dbReference type="PANTHER" id="PTHR35562:SF2">
    <property type="entry name" value="DNA ENDONUCLEASE SMRA-RELATED"/>
    <property type="match status" value="1"/>
</dbReference>
<evidence type="ECO:0000313" key="4">
    <source>
        <dbReference type="Proteomes" id="UP000778523"/>
    </source>
</evidence>
<name>A0ABX2IEJ7_9RHOO</name>